<sequence>MSSQRKRRAAAAAAAAPPAPETPTEKHHRLSEKDEILLLQSFLEISNTSPSPDTAAATLFDRVAKTLTVDVTHARLIESLRNLRTRFSNQALIEPFSAETLTPHEREVFDLSRKIWGPRDAHAASNASTSSASRIAKEKKKKKSRRRKTNHWEVTLIPPKEETLTLIGDEVKEGPIGGFDLGEKFPFLMEEMGRLGSSEAMMAGLRRLGRSELQRLDEKWRDQQIKEAKLAVMKGELARDAKGLVLEALSSG</sequence>
<dbReference type="EMBL" id="JBBNAE010000001">
    <property type="protein sequence ID" value="KAK9153849.1"/>
    <property type="molecule type" value="Genomic_DNA"/>
</dbReference>
<evidence type="ECO:0000256" key="1">
    <source>
        <dbReference type="ARBA" id="ARBA00010820"/>
    </source>
</evidence>
<organism evidence="4 5">
    <name type="scientific">Stephania japonica</name>
    <dbReference type="NCBI Taxonomy" id="461633"/>
    <lineage>
        <taxon>Eukaryota</taxon>
        <taxon>Viridiplantae</taxon>
        <taxon>Streptophyta</taxon>
        <taxon>Embryophyta</taxon>
        <taxon>Tracheophyta</taxon>
        <taxon>Spermatophyta</taxon>
        <taxon>Magnoliopsida</taxon>
        <taxon>Ranunculales</taxon>
        <taxon>Menispermaceae</taxon>
        <taxon>Menispermoideae</taxon>
        <taxon>Cissampelideae</taxon>
        <taxon>Stephania</taxon>
    </lineage>
</organism>
<dbReference type="Proteomes" id="UP001417504">
    <property type="component" value="Unassembled WGS sequence"/>
</dbReference>
<comment type="caution">
    <text evidence="4">The sequence shown here is derived from an EMBL/GenBank/DDBJ whole genome shotgun (WGS) entry which is preliminary data.</text>
</comment>
<evidence type="ECO:0000256" key="2">
    <source>
        <dbReference type="SAM" id="MobiDB-lite"/>
    </source>
</evidence>
<name>A0AAP0PTE4_9MAGN</name>
<comment type="similarity">
    <text evidence="1">Belongs to the GeBP family.</text>
</comment>
<proteinExistence type="inferred from homology"/>
<gene>
    <name evidence="4" type="ORF">Sjap_001329</name>
</gene>
<feature type="compositionally biased region" description="Basic residues" evidence="2">
    <location>
        <begin position="137"/>
        <end position="149"/>
    </location>
</feature>
<evidence type="ECO:0000259" key="3">
    <source>
        <dbReference type="Pfam" id="PF04504"/>
    </source>
</evidence>
<dbReference type="InterPro" id="IPR053932">
    <property type="entry name" value="GeBP-like_DBD"/>
</dbReference>
<dbReference type="PANTHER" id="PTHR31662:SF1">
    <property type="entry name" value="OS01G0249900 PROTEIN"/>
    <property type="match status" value="1"/>
</dbReference>
<evidence type="ECO:0000313" key="5">
    <source>
        <dbReference type="Proteomes" id="UP001417504"/>
    </source>
</evidence>
<evidence type="ECO:0000313" key="4">
    <source>
        <dbReference type="EMBL" id="KAK9153849.1"/>
    </source>
</evidence>
<dbReference type="GO" id="GO:0006355">
    <property type="term" value="P:regulation of DNA-templated transcription"/>
    <property type="evidence" value="ECO:0007669"/>
    <property type="project" value="InterPro"/>
</dbReference>
<dbReference type="PANTHER" id="PTHR31662">
    <property type="entry name" value="BNAANNG10740D PROTEIN-RELATED"/>
    <property type="match status" value="1"/>
</dbReference>
<protein>
    <recommendedName>
        <fullName evidence="3">Glabrous enhancer-binding protein-like DBD domain-containing protein</fullName>
    </recommendedName>
</protein>
<feature type="region of interest" description="Disordered" evidence="2">
    <location>
        <begin position="1"/>
        <end position="30"/>
    </location>
</feature>
<reference evidence="4 5" key="1">
    <citation type="submission" date="2024-01" db="EMBL/GenBank/DDBJ databases">
        <title>Genome assemblies of Stephania.</title>
        <authorList>
            <person name="Yang L."/>
        </authorList>
    </citation>
    <scope>NUCLEOTIDE SEQUENCE [LARGE SCALE GENOMIC DNA]</scope>
    <source>
        <strain evidence="4">QJT</strain>
        <tissue evidence="4">Leaf</tissue>
    </source>
</reference>
<dbReference type="AlphaFoldDB" id="A0AAP0PTE4"/>
<feature type="region of interest" description="Disordered" evidence="2">
    <location>
        <begin position="120"/>
        <end position="150"/>
    </location>
</feature>
<dbReference type="GO" id="GO:0005634">
    <property type="term" value="C:nucleus"/>
    <property type="evidence" value="ECO:0007669"/>
    <property type="project" value="TreeGrafter"/>
</dbReference>
<accession>A0AAP0PTE4</accession>
<dbReference type="Pfam" id="PF04504">
    <property type="entry name" value="GeBP-like_DBD"/>
    <property type="match status" value="1"/>
</dbReference>
<dbReference type="InterPro" id="IPR007592">
    <property type="entry name" value="GEBP"/>
</dbReference>
<feature type="compositionally biased region" description="Low complexity" evidence="2">
    <location>
        <begin position="123"/>
        <end position="134"/>
    </location>
</feature>
<keyword evidence="5" id="KW-1185">Reference proteome</keyword>
<feature type="domain" description="Glabrous enhancer-binding protein-like DBD" evidence="3">
    <location>
        <begin position="31"/>
        <end position="117"/>
    </location>
</feature>